<dbReference type="InterPro" id="IPR003953">
    <property type="entry name" value="FAD-dep_OxRdtase_2_FAD-bd"/>
</dbReference>
<dbReference type="STRING" id="856736.SAMN04488058_10964"/>
<dbReference type="Pfam" id="PF00890">
    <property type="entry name" value="FAD_binding_2"/>
    <property type="match status" value="1"/>
</dbReference>
<dbReference type="EMBL" id="FNZA01000009">
    <property type="protein sequence ID" value="SEJ49605.1"/>
    <property type="molecule type" value="Genomic_DNA"/>
</dbReference>
<dbReference type="SUPFAM" id="SSF51905">
    <property type="entry name" value="FAD/NAD(P)-binding domain"/>
    <property type="match status" value="1"/>
</dbReference>
<organism evidence="4 5">
    <name type="scientific">Deinococcus reticulitermitis</name>
    <dbReference type="NCBI Taxonomy" id="856736"/>
    <lineage>
        <taxon>Bacteria</taxon>
        <taxon>Thermotogati</taxon>
        <taxon>Deinococcota</taxon>
        <taxon>Deinococci</taxon>
        <taxon>Deinococcales</taxon>
        <taxon>Deinococcaceae</taxon>
        <taxon>Deinococcus</taxon>
    </lineage>
</organism>
<evidence type="ECO:0000256" key="1">
    <source>
        <dbReference type="ARBA" id="ARBA00022630"/>
    </source>
</evidence>
<keyword evidence="2" id="KW-0560">Oxidoreductase</keyword>
<evidence type="ECO:0000256" key="2">
    <source>
        <dbReference type="ARBA" id="ARBA00023002"/>
    </source>
</evidence>
<dbReference type="InterPro" id="IPR036188">
    <property type="entry name" value="FAD/NAD-bd_sf"/>
</dbReference>
<gene>
    <name evidence="4" type="ORF">SAMN04488058_10964</name>
</gene>
<dbReference type="Gene3D" id="3.50.50.60">
    <property type="entry name" value="FAD/NAD(P)-binding domain"/>
    <property type="match status" value="1"/>
</dbReference>
<dbReference type="PANTHER" id="PTHR43260">
    <property type="entry name" value="3-KETOSTEROID-DELTA-1-DEHYDROGENASE"/>
    <property type="match status" value="1"/>
</dbReference>
<keyword evidence="1" id="KW-0285">Flavoprotein</keyword>
<proteinExistence type="predicted"/>
<sequence length="56" mass="5489">MLTESGQPLPGLYAAGEVAGFGGGGYHGYRALEGTFLGGCLFSGRVAGRAAAQALG</sequence>
<dbReference type="AlphaFoldDB" id="A0A1H6ZLA8"/>
<feature type="domain" description="FAD-dependent oxidoreductase 2 FAD-binding" evidence="3">
    <location>
        <begin position="3"/>
        <end position="37"/>
    </location>
</feature>
<reference evidence="5" key="1">
    <citation type="submission" date="2016-10" db="EMBL/GenBank/DDBJ databases">
        <authorList>
            <person name="Varghese N."/>
            <person name="Submissions S."/>
        </authorList>
    </citation>
    <scope>NUCLEOTIDE SEQUENCE [LARGE SCALE GENOMIC DNA]</scope>
    <source>
        <strain evidence="5">CGMCC 1.10218</strain>
    </source>
</reference>
<evidence type="ECO:0000313" key="5">
    <source>
        <dbReference type="Proteomes" id="UP000199223"/>
    </source>
</evidence>
<protein>
    <submittedName>
        <fullName evidence="4">FAD binding domain-containing protein</fullName>
    </submittedName>
</protein>
<dbReference type="PANTHER" id="PTHR43260:SF1">
    <property type="entry name" value="KSDD-LIKE STEROID DEHYDROGENASE RV0785"/>
    <property type="match status" value="1"/>
</dbReference>
<dbReference type="Proteomes" id="UP000199223">
    <property type="component" value="Unassembled WGS sequence"/>
</dbReference>
<evidence type="ECO:0000259" key="3">
    <source>
        <dbReference type="Pfam" id="PF00890"/>
    </source>
</evidence>
<evidence type="ECO:0000313" key="4">
    <source>
        <dbReference type="EMBL" id="SEJ49605.1"/>
    </source>
</evidence>
<dbReference type="GO" id="GO:0016627">
    <property type="term" value="F:oxidoreductase activity, acting on the CH-CH group of donors"/>
    <property type="evidence" value="ECO:0007669"/>
    <property type="project" value="InterPro"/>
</dbReference>
<accession>A0A1H6ZLA8</accession>
<dbReference type="InterPro" id="IPR014614">
    <property type="entry name" value="KsdD_DH"/>
</dbReference>
<keyword evidence="5" id="KW-1185">Reference proteome</keyword>
<name>A0A1H6ZLA8_9DEIO</name>